<dbReference type="SUPFAM" id="SSF50475">
    <property type="entry name" value="FMN-binding split barrel"/>
    <property type="match status" value="1"/>
</dbReference>
<dbReference type="PANTHER" id="PTHR10851:SF0">
    <property type="entry name" value="PYRIDOXINE-5'-PHOSPHATE OXIDASE"/>
    <property type="match status" value="1"/>
</dbReference>
<dbReference type="Proteomes" id="UP000301751">
    <property type="component" value="Unassembled WGS sequence"/>
</dbReference>
<dbReference type="EMBL" id="BJCL01000006">
    <property type="protein sequence ID" value="GCL63466.1"/>
    <property type="molecule type" value="Genomic_DNA"/>
</dbReference>
<feature type="domain" description="Pyridoxamine 5'-phosphate oxidase Alr4036 family FMN-binding" evidence="6">
    <location>
        <begin position="16"/>
        <end position="98"/>
    </location>
</feature>
<protein>
    <submittedName>
        <fullName evidence="7">Pyridoxamine 5'-phosphate oxidase</fullName>
    </submittedName>
</protein>
<comment type="caution">
    <text evidence="7">The sequence shown here is derived from an EMBL/GenBank/DDBJ whole genome shotgun (WGS) entry which is preliminary data.</text>
</comment>
<dbReference type="Pfam" id="PF12766">
    <property type="entry name" value="Pyridox_oxase_2"/>
    <property type="match status" value="1"/>
</dbReference>
<dbReference type="GO" id="GO:0008615">
    <property type="term" value="P:pyridoxine biosynthetic process"/>
    <property type="evidence" value="ECO:0007669"/>
    <property type="project" value="InterPro"/>
</dbReference>
<dbReference type="InterPro" id="IPR000659">
    <property type="entry name" value="Pyridox_Oxase"/>
</dbReference>
<evidence type="ECO:0000256" key="5">
    <source>
        <dbReference type="SAM" id="MobiDB-lite"/>
    </source>
</evidence>
<dbReference type="GO" id="GO:0004733">
    <property type="term" value="F:pyridoxamine phosphate oxidase activity"/>
    <property type="evidence" value="ECO:0007669"/>
    <property type="project" value="InterPro"/>
</dbReference>
<evidence type="ECO:0000256" key="3">
    <source>
        <dbReference type="ARBA" id="ARBA00022643"/>
    </source>
</evidence>
<organism evidence="7 8">
    <name type="scientific">Pseudaquabacterium pictum</name>
    <dbReference type="NCBI Taxonomy" id="2315236"/>
    <lineage>
        <taxon>Bacteria</taxon>
        <taxon>Pseudomonadati</taxon>
        <taxon>Pseudomonadota</taxon>
        <taxon>Betaproteobacteria</taxon>
        <taxon>Burkholderiales</taxon>
        <taxon>Sphaerotilaceae</taxon>
        <taxon>Pseudaquabacterium</taxon>
    </lineage>
</organism>
<name>A0A480ARA4_9BURK</name>
<accession>A0A480ARA4</accession>
<evidence type="ECO:0000259" key="6">
    <source>
        <dbReference type="Pfam" id="PF12766"/>
    </source>
</evidence>
<gene>
    <name evidence="7" type="ORF">AQPW35_25470</name>
</gene>
<evidence type="ECO:0000313" key="7">
    <source>
        <dbReference type="EMBL" id="GCL63466.1"/>
    </source>
</evidence>
<sequence>MTTPRLDDLTAIHQACWQQLAASTRDKAHAWRVMGLATVDGDVADLRSVVLREVDVDTRTLMFFTDARSSKVAQIRSQPQAALLFWSPALGWQLRLRVRLALDTSGLAVSSRWARLKMSPAAQDYLSPLPPGAPLTGGTPPPAPDRDSRNHFAVVRADVQRMDWLELHPEGHRRALFDADGNGHWVTP</sequence>
<evidence type="ECO:0000313" key="8">
    <source>
        <dbReference type="Proteomes" id="UP000301751"/>
    </source>
</evidence>
<evidence type="ECO:0000256" key="1">
    <source>
        <dbReference type="ARBA" id="ARBA00001917"/>
    </source>
</evidence>
<reference evidence="8" key="1">
    <citation type="submission" date="2019-03" db="EMBL/GenBank/DDBJ databases">
        <title>Aquabacterium pictum sp.nov., the first bacteriochlorophyll a-containing freshwater bacterium in the genus Aquabacterium of the class Betaproteobacteria.</title>
        <authorList>
            <person name="Hirose S."/>
            <person name="Tank M."/>
            <person name="Hara E."/>
            <person name="Tamaki H."/>
            <person name="Takaichi S."/>
            <person name="Haruta S."/>
            <person name="Hanada S."/>
        </authorList>
    </citation>
    <scope>NUCLEOTIDE SEQUENCE [LARGE SCALE GENOMIC DNA]</scope>
    <source>
        <strain evidence="8">W35</strain>
    </source>
</reference>
<keyword evidence="4" id="KW-0560">Oxidoreductase</keyword>
<feature type="region of interest" description="Disordered" evidence="5">
    <location>
        <begin position="127"/>
        <end position="148"/>
    </location>
</feature>
<dbReference type="OrthoDB" id="9152543at2"/>
<keyword evidence="2" id="KW-0285">Flavoprotein</keyword>
<proteinExistence type="predicted"/>
<dbReference type="GO" id="GO:0010181">
    <property type="term" value="F:FMN binding"/>
    <property type="evidence" value="ECO:0007669"/>
    <property type="project" value="InterPro"/>
</dbReference>
<dbReference type="InterPro" id="IPR024624">
    <property type="entry name" value="Pyridox_Oxase_Alr4036_FMN-bd"/>
</dbReference>
<dbReference type="PANTHER" id="PTHR10851">
    <property type="entry name" value="PYRIDOXINE-5-PHOSPHATE OXIDASE"/>
    <property type="match status" value="1"/>
</dbReference>
<dbReference type="InterPro" id="IPR012349">
    <property type="entry name" value="Split_barrel_FMN-bd"/>
</dbReference>
<keyword evidence="3" id="KW-0288">FMN</keyword>
<feature type="compositionally biased region" description="Pro residues" evidence="5">
    <location>
        <begin position="128"/>
        <end position="143"/>
    </location>
</feature>
<dbReference type="AlphaFoldDB" id="A0A480ARA4"/>
<dbReference type="Gene3D" id="2.30.110.10">
    <property type="entry name" value="Electron Transport, Fmn-binding Protein, Chain A"/>
    <property type="match status" value="1"/>
</dbReference>
<dbReference type="RefSeq" id="WP_137733217.1">
    <property type="nucleotide sequence ID" value="NZ_BJCL01000006.1"/>
</dbReference>
<keyword evidence="8" id="KW-1185">Reference proteome</keyword>
<evidence type="ECO:0000256" key="4">
    <source>
        <dbReference type="ARBA" id="ARBA00023002"/>
    </source>
</evidence>
<comment type="cofactor">
    <cofactor evidence="1">
        <name>FMN</name>
        <dbReference type="ChEBI" id="CHEBI:58210"/>
    </cofactor>
</comment>
<evidence type="ECO:0000256" key="2">
    <source>
        <dbReference type="ARBA" id="ARBA00022630"/>
    </source>
</evidence>